<dbReference type="RefSeq" id="WP_056433775.1">
    <property type="nucleotide sequence ID" value="NZ_JABULH010000010.1"/>
</dbReference>
<sequence length="336" mass="37134">MTIEIILGLPHLADGALLATARRLQAPVLISANCLSRWRKADGWREWAGWRTATLDNAHGLVSLDLDSAGYSMMVRYGGLPWSIADYMALAASYPFRRVSSIDYCCEDGVASHREEVLDRISRTIATNHECFARAGDLGIRDRFMPVLQGRTPDDYVRCLEAIEGMLLPGTVVGIGSMCRRVIHGPEGLVAVVERLSRVLPVGVRAHAFGVKGDALPYLAPFSRWIASIDSQAFGVAARRDALRRGVAKSDRLVASHMEQWYQRQCGRALAPPVTLPEAADHQARSLGDDDPWERAIADARAQIRELIETGELDHDQITANWVESWAADLFHQRAA</sequence>
<proteinExistence type="predicted"/>
<comment type="caution">
    <text evidence="2">The sequence shown here is derived from an EMBL/GenBank/DDBJ whole genome shotgun (WGS) entry which is preliminary data.</text>
</comment>
<dbReference type="InterPro" id="IPR055645">
    <property type="entry name" value="DpdA"/>
</dbReference>
<protein>
    <recommendedName>
        <fullName evidence="1">DeoxyPurine in DNA protein A domain-containing protein</fullName>
    </recommendedName>
</protein>
<organism evidence="2 3">
    <name type="scientific">Sphingomonas hominis</name>
    <dbReference type="NCBI Taxonomy" id="2741495"/>
    <lineage>
        <taxon>Bacteria</taxon>
        <taxon>Pseudomonadati</taxon>
        <taxon>Pseudomonadota</taxon>
        <taxon>Alphaproteobacteria</taxon>
        <taxon>Sphingomonadales</taxon>
        <taxon>Sphingomonadaceae</taxon>
        <taxon>Sphingomonas</taxon>
    </lineage>
</organism>
<dbReference type="Pfam" id="PF23859">
    <property type="entry name" value="DpdA"/>
    <property type="match status" value="1"/>
</dbReference>
<name>A0ABX2JRW9_9SPHN</name>
<dbReference type="Gene3D" id="3.20.20.105">
    <property type="entry name" value="Queuine tRNA-ribosyltransferase-like"/>
    <property type="match status" value="1"/>
</dbReference>
<evidence type="ECO:0000313" key="3">
    <source>
        <dbReference type="Proteomes" id="UP000621447"/>
    </source>
</evidence>
<feature type="domain" description="DeoxyPurine in DNA protein A" evidence="1">
    <location>
        <begin position="64"/>
        <end position="266"/>
    </location>
</feature>
<keyword evidence="3" id="KW-1185">Reference proteome</keyword>
<accession>A0ABX2JRW9</accession>
<evidence type="ECO:0000259" key="1">
    <source>
        <dbReference type="Pfam" id="PF23859"/>
    </source>
</evidence>
<gene>
    <name evidence="2" type="ORF">HRV97_15635</name>
</gene>
<dbReference type="InterPro" id="IPR036511">
    <property type="entry name" value="TGT-like_sf"/>
</dbReference>
<dbReference type="Proteomes" id="UP000621447">
    <property type="component" value="Unassembled WGS sequence"/>
</dbReference>
<evidence type="ECO:0000313" key="2">
    <source>
        <dbReference type="EMBL" id="NTS66583.1"/>
    </source>
</evidence>
<reference evidence="2 3" key="1">
    <citation type="submission" date="2020-06" db="EMBL/GenBank/DDBJ databases">
        <title>Sphingomonas hominis sp. nov., a member of the Sphingomonas, isolated from the hair of a 22-year-old girl.</title>
        <authorList>
            <person name="Zhang D.-F."/>
            <person name="Cui X.-W."/>
        </authorList>
    </citation>
    <scope>NUCLEOTIDE SEQUENCE [LARGE SCALE GENOMIC DNA]</scope>
    <source>
        <strain evidence="2 3">HHU CXW</strain>
    </source>
</reference>
<dbReference type="EMBL" id="JABULH010000010">
    <property type="protein sequence ID" value="NTS66583.1"/>
    <property type="molecule type" value="Genomic_DNA"/>
</dbReference>